<evidence type="ECO:0000256" key="2">
    <source>
        <dbReference type="ARBA" id="ARBA00022723"/>
    </source>
</evidence>
<feature type="domain" description="Fe2OG dioxygenase" evidence="6">
    <location>
        <begin position="181"/>
        <end position="280"/>
    </location>
</feature>
<proteinExistence type="inferred from homology"/>
<comment type="similarity">
    <text evidence="1 5">Belongs to the iron/ascorbate-dependent oxidoreductase family.</text>
</comment>
<keyword evidence="4 5" id="KW-0408">Iron</keyword>
<accession>A0A9I9DBS7</accession>
<evidence type="ECO:0000256" key="4">
    <source>
        <dbReference type="ARBA" id="ARBA00023004"/>
    </source>
</evidence>
<dbReference type="AlphaFoldDB" id="A0A9I9DBS7"/>
<dbReference type="Gene3D" id="2.60.120.330">
    <property type="entry name" value="B-lactam Antibiotic, Isopenicillin N Synthase, Chain"/>
    <property type="match status" value="1"/>
</dbReference>
<dbReference type="InterPro" id="IPR005123">
    <property type="entry name" value="Oxoglu/Fe-dep_dioxygenase_dom"/>
</dbReference>
<dbReference type="EnsemblPlants" id="MELO3C015743.2.1">
    <property type="protein sequence ID" value="MELO3C015743.2.1"/>
    <property type="gene ID" value="MELO3C015743.2"/>
</dbReference>
<dbReference type="InterPro" id="IPR026992">
    <property type="entry name" value="DIOX_N"/>
</dbReference>
<evidence type="ECO:0000256" key="5">
    <source>
        <dbReference type="RuleBase" id="RU003682"/>
    </source>
</evidence>
<organism evidence="7">
    <name type="scientific">Cucumis melo</name>
    <name type="common">Muskmelon</name>
    <dbReference type="NCBI Taxonomy" id="3656"/>
    <lineage>
        <taxon>Eukaryota</taxon>
        <taxon>Viridiplantae</taxon>
        <taxon>Streptophyta</taxon>
        <taxon>Embryophyta</taxon>
        <taxon>Tracheophyta</taxon>
        <taxon>Spermatophyta</taxon>
        <taxon>Magnoliopsida</taxon>
        <taxon>eudicotyledons</taxon>
        <taxon>Gunneridae</taxon>
        <taxon>Pentapetalae</taxon>
        <taxon>rosids</taxon>
        <taxon>fabids</taxon>
        <taxon>Cucurbitales</taxon>
        <taxon>Cucurbitaceae</taxon>
        <taxon>Benincaseae</taxon>
        <taxon>Cucumis</taxon>
    </lineage>
</organism>
<dbReference type="PANTHER" id="PTHR47991">
    <property type="entry name" value="OXOGLUTARATE/IRON-DEPENDENT DIOXYGENASE"/>
    <property type="match status" value="1"/>
</dbReference>
<dbReference type="InterPro" id="IPR027443">
    <property type="entry name" value="IPNS-like_sf"/>
</dbReference>
<evidence type="ECO:0000256" key="1">
    <source>
        <dbReference type="ARBA" id="ARBA00008056"/>
    </source>
</evidence>
<dbReference type="InterPro" id="IPR050295">
    <property type="entry name" value="Plant_2OG-oxidoreductases"/>
</dbReference>
<dbReference type="Pfam" id="PF14226">
    <property type="entry name" value="DIOX_N"/>
    <property type="match status" value="1"/>
</dbReference>
<evidence type="ECO:0000313" key="7">
    <source>
        <dbReference type="EnsemblPlants" id="MELO3C015743.2.1"/>
    </source>
</evidence>
<dbReference type="PROSITE" id="PS51471">
    <property type="entry name" value="FE2OG_OXY"/>
    <property type="match status" value="1"/>
</dbReference>
<dbReference type="Pfam" id="PF03171">
    <property type="entry name" value="2OG-FeII_Oxy"/>
    <property type="match status" value="1"/>
</dbReference>
<dbReference type="InterPro" id="IPR044861">
    <property type="entry name" value="IPNS-like_FE2OG_OXY"/>
</dbReference>
<keyword evidence="3" id="KW-0847">Vitamin C</keyword>
<dbReference type="GO" id="GO:0016491">
    <property type="term" value="F:oxidoreductase activity"/>
    <property type="evidence" value="ECO:0007669"/>
    <property type="project" value="UniProtKB-KW"/>
</dbReference>
<evidence type="ECO:0000259" key="6">
    <source>
        <dbReference type="PROSITE" id="PS51471"/>
    </source>
</evidence>
<dbReference type="GO" id="GO:0046872">
    <property type="term" value="F:metal ion binding"/>
    <property type="evidence" value="ECO:0007669"/>
    <property type="project" value="UniProtKB-KW"/>
</dbReference>
<keyword evidence="2 5" id="KW-0479">Metal-binding</keyword>
<dbReference type="GO" id="GO:0031418">
    <property type="term" value="F:L-ascorbic acid binding"/>
    <property type="evidence" value="ECO:0007669"/>
    <property type="project" value="UniProtKB-KW"/>
</dbReference>
<reference evidence="7" key="1">
    <citation type="submission" date="2023-03" db="UniProtKB">
        <authorList>
            <consortium name="EnsemblPlants"/>
        </authorList>
    </citation>
    <scope>IDENTIFICATION</scope>
</reference>
<dbReference type="SUPFAM" id="SSF51197">
    <property type="entry name" value="Clavaminate synthase-like"/>
    <property type="match status" value="1"/>
</dbReference>
<keyword evidence="5" id="KW-0560">Oxidoreductase</keyword>
<name>A0A9I9DBS7_CUCME</name>
<evidence type="ECO:0000256" key="3">
    <source>
        <dbReference type="ARBA" id="ARBA00022896"/>
    </source>
</evidence>
<dbReference type="Gramene" id="MELO3C015743.2.1">
    <property type="protein sequence ID" value="MELO3C015743.2.1"/>
    <property type="gene ID" value="MELO3C015743.2"/>
</dbReference>
<protein>
    <recommendedName>
        <fullName evidence="6">Fe2OG dioxygenase domain-containing protein</fullName>
    </recommendedName>
</protein>
<sequence length="478" mass="54594">MNFVSNWEGVESVPESYVCPPEKRPSIVLKKPIPVLDFATQDQALLFQKILDSNHELGIFQVINHGVSKELVEETMSVLKEFHSMPPEGKRREFSKDNKSCKVFTSSNNYENEQTHLWRDCLTLTCYPLHKNIHSWPQNPPKLREVVGAYCVAMEKFSREIIDLISEGLGLGQGYFEGEMSSYRRITTNHYPICPNPSLTMGLNQHCDRDLITILFQDVDGLQVFKDGHWISIDPIEGAFVVNFGYLLEVISNGKLKAVEHRVVTNAKASRQSLVYTIFPEKEMIIKPATCLINEANPPHYRSFKVEDFNRHFFAVSNNNDEMMKFIDINVDQVRVYSPNDLKCMNKVGHLIPEITMDSTCSIVSRNDVILNRSCRGMGVGASYVRQLNGVGLVSKNGWMARDIVCKMEFTPTCFRRVNTNGGPGFVILRRFRGLEASKSKVRYLFPLHMFRIPSASMFIRVVKVDIYKASMVKSKRN</sequence>